<evidence type="ECO:0000256" key="1">
    <source>
        <dbReference type="SAM" id="Phobius"/>
    </source>
</evidence>
<feature type="transmembrane region" description="Helical" evidence="1">
    <location>
        <begin position="61"/>
        <end position="81"/>
    </location>
</feature>
<comment type="caution">
    <text evidence="2">The sequence shown here is derived from an EMBL/GenBank/DDBJ whole genome shotgun (WGS) entry which is preliminary data.</text>
</comment>
<dbReference type="AlphaFoldDB" id="A0A395LM94"/>
<reference evidence="2 3" key="1">
    <citation type="submission" date="2018-07" db="EMBL/GenBank/DDBJ databases">
        <title>Erythrobacter nanhaiensis sp. nov., a novel member of the genus Erythrobacter isolated from the South China Sea.</title>
        <authorList>
            <person name="Chen X."/>
            <person name="Liu J."/>
        </authorList>
    </citation>
    <scope>NUCLEOTIDE SEQUENCE [LARGE SCALE GENOMIC DNA]</scope>
    <source>
        <strain evidence="2 3">S-5</strain>
    </source>
</reference>
<organism evidence="2 3">
    <name type="scientific">Alteriqipengyuania lutimaris</name>
    <dbReference type="NCBI Taxonomy" id="1538146"/>
    <lineage>
        <taxon>Bacteria</taxon>
        <taxon>Pseudomonadati</taxon>
        <taxon>Pseudomonadota</taxon>
        <taxon>Alphaproteobacteria</taxon>
        <taxon>Sphingomonadales</taxon>
        <taxon>Erythrobacteraceae</taxon>
        <taxon>Alteriqipengyuania</taxon>
    </lineage>
</organism>
<dbReference type="Proteomes" id="UP000254101">
    <property type="component" value="Unassembled WGS sequence"/>
</dbReference>
<dbReference type="EMBL" id="QRBB01000001">
    <property type="protein sequence ID" value="RDS77991.1"/>
    <property type="molecule type" value="Genomic_DNA"/>
</dbReference>
<name>A0A395LM94_9SPHN</name>
<keyword evidence="3" id="KW-1185">Reference proteome</keyword>
<keyword evidence="1" id="KW-1133">Transmembrane helix</keyword>
<feature type="transmembrane region" description="Helical" evidence="1">
    <location>
        <begin position="36"/>
        <end position="55"/>
    </location>
</feature>
<evidence type="ECO:0008006" key="4">
    <source>
        <dbReference type="Google" id="ProtNLM"/>
    </source>
</evidence>
<evidence type="ECO:0000313" key="2">
    <source>
        <dbReference type="EMBL" id="RDS77991.1"/>
    </source>
</evidence>
<keyword evidence="1" id="KW-0812">Transmembrane</keyword>
<protein>
    <recommendedName>
        <fullName evidence="4">Major facilitator superfamily (MFS) profile domain-containing protein</fullName>
    </recommendedName>
</protein>
<sequence length="116" mass="11813">MIWVKLIGGAVLGVFGSGLAIMLLEKTVHSRLEGTTMFVAVVVIYAVAAVLGAVLSGWIGGTWAAVAVGVLLAALAAMNTFAMPHPIWFIPASALAIAAGCWIGLRLLQATVSPAA</sequence>
<keyword evidence="1" id="KW-0472">Membrane</keyword>
<evidence type="ECO:0000313" key="3">
    <source>
        <dbReference type="Proteomes" id="UP000254101"/>
    </source>
</evidence>
<feature type="transmembrane region" description="Helical" evidence="1">
    <location>
        <begin position="6"/>
        <end position="24"/>
    </location>
</feature>
<dbReference type="RefSeq" id="WP_115492220.1">
    <property type="nucleotide sequence ID" value="NZ_JACHWW010000001.1"/>
</dbReference>
<dbReference type="OrthoDB" id="10010887at2"/>
<feature type="transmembrane region" description="Helical" evidence="1">
    <location>
        <begin position="88"/>
        <end position="108"/>
    </location>
</feature>
<accession>A0A395LM94</accession>
<gene>
    <name evidence="2" type="ORF">DL238_10530</name>
</gene>
<proteinExistence type="predicted"/>